<name>A0A7L4PAT3_9CREN</name>
<proteinExistence type="predicted"/>
<dbReference type="OMA" id="QENWQML"/>
<organism evidence="1 2">
    <name type="scientific">Pyrobaculum arsenaticum</name>
    <dbReference type="NCBI Taxonomy" id="121277"/>
    <lineage>
        <taxon>Archaea</taxon>
        <taxon>Thermoproteota</taxon>
        <taxon>Thermoprotei</taxon>
        <taxon>Thermoproteales</taxon>
        <taxon>Thermoproteaceae</taxon>
        <taxon>Pyrobaculum</taxon>
    </lineage>
</organism>
<dbReference type="GeneID" id="5055499"/>
<dbReference type="EMBL" id="JAAVJF010000002">
    <property type="protein sequence ID" value="NYR15250.1"/>
    <property type="molecule type" value="Genomic_DNA"/>
</dbReference>
<keyword evidence="2" id="KW-1185">Reference proteome</keyword>
<evidence type="ECO:0000313" key="2">
    <source>
        <dbReference type="Proteomes" id="UP000554766"/>
    </source>
</evidence>
<dbReference type="RefSeq" id="WP_011900932.1">
    <property type="nucleotide sequence ID" value="NZ_JAAVJF010000002.1"/>
</dbReference>
<gene>
    <name evidence="1" type="ORF">HC235_04660</name>
</gene>
<dbReference type="Proteomes" id="UP000554766">
    <property type="component" value="Unassembled WGS sequence"/>
</dbReference>
<sequence>MLRVKKGGLKAIAEEPEQILAPSPSPSLMEEVPKLETVQENWQMLLAKALVSMPPEVLSKVVGCIPKELLIEVIKARENDPVVKLALVLLNAQRQA</sequence>
<reference evidence="1 2" key="1">
    <citation type="journal article" date="2020" name="Nat. Commun.">
        <title>The structures of two archaeal type IV pili illuminate evolutionary relationships.</title>
        <authorList>
            <person name="Wang F."/>
            <person name="Baquero D.P."/>
            <person name="Su Z."/>
            <person name="Beltran L.C."/>
            <person name="Prangishvili D."/>
            <person name="Krupovic M."/>
            <person name="Egelman E.H."/>
        </authorList>
    </citation>
    <scope>NUCLEOTIDE SEQUENCE [LARGE SCALE GENOMIC DNA]</scope>
    <source>
        <strain evidence="1 2">2GA</strain>
    </source>
</reference>
<evidence type="ECO:0000313" key="1">
    <source>
        <dbReference type="EMBL" id="NYR15250.1"/>
    </source>
</evidence>
<comment type="caution">
    <text evidence="1">The sequence shown here is derived from an EMBL/GenBank/DDBJ whole genome shotgun (WGS) entry which is preliminary data.</text>
</comment>
<protein>
    <submittedName>
        <fullName evidence="1">DUF3549 family protein</fullName>
    </submittedName>
</protein>
<dbReference type="AlphaFoldDB" id="A0A7L4PAT3"/>
<accession>A0A7L4PAT3</accession>